<evidence type="ECO:0000256" key="1">
    <source>
        <dbReference type="SAM" id="MobiDB-lite"/>
    </source>
</evidence>
<name>A0A4Z0PIN2_9BACT</name>
<keyword evidence="3" id="KW-1185">Reference proteome</keyword>
<dbReference type="AlphaFoldDB" id="A0A4Z0PIN2"/>
<feature type="compositionally biased region" description="Low complexity" evidence="1">
    <location>
        <begin position="201"/>
        <end position="212"/>
    </location>
</feature>
<organism evidence="2 3">
    <name type="scientific">Hymenobacter elongatus</name>
    <dbReference type="NCBI Taxonomy" id="877208"/>
    <lineage>
        <taxon>Bacteria</taxon>
        <taxon>Pseudomonadati</taxon>
        <taxon>Bacteroidota</taxon>
        <taxon>Cytophagia</taxon>
        <taxon>Cytophagales</taxon>
        <taxon>Hymenobacteraceae</taxon>
        <taxon>Hymenobacter</taxon>
    </lineage>
</organism>
<sequence>MSFGTFSEDPQATWLTGPYDATDRNMELLRDFWFKDPAGTTWRAPQGSVVNGASIPAPLWSTVGSPYTGAYRRASIVHDVACDLSMHAPNPQAARSAADYMFYQACRAGGCSAAEAELLYVGVRLSAWMPRITFWNEFRHPMQEALLATDRTMPDTSEESLRTTYREIAADLRARPNPIRPFRQLESLVDRHLKAKSAQYTTRTPRAATTRPSKSRTKG</sequence>
<protein>
    <submittedName>
        <fullName evidence="2">DUF1353 domain-containing protein</fullName>
    </submittedName>
</protein>
<comment type="caution">
    <text evidence="2">The sequence shown here is derived from an EMBL/GenBank/DDBJ whole genome shotgun (WGS) entry which is preliminary data.</text>
</comment>
<dbReference type="InterPro" id="IPR010767">
    <property type="entry name" value="Phage_CGC-2007_Cje0229"/>
</dbReference>
<reference evidence="2 3" key="1">
    <citation type="submission" date="2019-04" db="EMBL/GenBank/DDBJ databases">
        <authorList>
            <person name="Feng G."/>
            <person name="Zhang J."/>
            <person name="Zhu H."/>
        </authorList>
    </citation>
    <scope>NUCLEOTIDE SEQUENCE [LARGE SCALE GENOMIC DNA]</scope>
    <source>
        <strain evidence="2 3">JCM 17223</strain>
    </source>
</reference>
<dbReference type="EMBL" id="SRLD01000027">
    <property type="protein sequence ID" value="TGE14967.1"/>
    <property type="molecule type" value="Genomic_DNA"/>
</dbReference>
<evidence type="ECO:0000313" key="3">
    <source>
        <dbReference type="Proteomes" id="UP000297739"/>
    </source>
</evidence>
<gene>
    <name evidence="2" type="ORF">E5J99_13745</name>
</gene>
<accession>A0A4Z0PIN2</accession>
<dbReference type="RefSeq" id="WP_135498392.1">
    <property type="nucleotide sequence ID" value="NZ_SRLD01000027.1"/>
</dbReference>
<dbReference type="Pfam" id="PF07087">
    <property type="entry name" value="DUF1353"/>
    <property type="match status" value="1"/>
</dbReference>
<proteinExistence type="predicted"/>
<evidence type="ECO:0000313" key="2">
    <source>
        <dbReference type="EMBL" id="TGE14967.1"/>
    </source>
</evidence>
<feature type="region of interest" description="Disordered" evidence="1">
    <location>
        <begin position="194"/>
        <end position="219"/>
    </location>
</feature>
<dbReference type="OrthoDB" id="983020at2"/>
<dbReference type="Proteomes" id="UP000297739">
    <property type="component" value="Unassembled WGS sequence"/>
</dbReference>